<dbReference type="PANTHER" id="PTHR43658:SF8">
    <property type="entry name" value="17-BETA-HYDROXYSTEROID DEHYDROGENASE 14-RELATED"/>
    <property type="match status" value="1"/>
</dbReference>
<evidence type="ECO:0008006" key="4">
    <source>
        <dbReference type="Google" id="ProtNLM"/>
    </source>
</evidence>
<dbReference type="Pfam" id="PF13561">
    <property type="entry name" value="adh_short_C2"/>
    <property type="match status" value="1"/>
</dbReference>
<dbReference type="GO" id="GO:0008670">
    <property type="term" value="F:2,4-dienoyl-CoA reductase (NADPH) activity"/>
    <property type="evidence" value="ECO:0007669"/>
    <property type="project" value="TreeGrafter"/>
</dbReference>
<dbReference type="SUPFAM" id="SSF51735">
    <property type="entry name" value="NAD(P)-binding Rossmann-fold domains"/>
    <property type="match status" value="1"/>
</dbReference>
<dbReference type="InterPro" id="IPR002347">
    <property type="entry name" value="SDR_fam"/>
</dbReference>
<dbReference type="AlphaFoldDB" id="A0A8S9YNZ8"/>
<dbReference type="InterPro" id="IPR036291">
    <property type="entry name" value="NAD(P)-bd_dom_sf"/>
</dbReference>
<accession>A0A8S9YNZ8</accession>
<reference evidence="2" key="1">
    <citation type="submission" date="2019-07" db="EMBL/GenBank/DDBJ databases">
        <title>Annotation for the trematode Paragonimus miyazaki's.</title>
        <authorList>
            <person name="Choi Y.-J."/>
        </authorList>
    </citation>
    <scope>NUCLEOTIDE SEQUENCE</scope>
    <source>
        <strain evidence="2">Japan</strain>
    </source>
</reference>
<protein>
    <recommendedName>
        <fullName evidence="4">2,4-dienoyl-CoA reductase, mitochondrial</fullName>
    </recommendedName>
</protein>
<evidence type="ECO:0000313" key="2">
    <source>
        <dbReference type="EMBL" id="KAF7245298.1"/>
    </source>
</evidence>
<proteinExistence type="predicted"/>
<organism evidence="2 3">
    <name type="scientific">Paragonimus skrjabini miyazakii</name>
    <dbReference type="NCBI Taxonomy" id="59628"/>
    <lineage>
        <taxon>Eukaryota</taxon>
        <taxon>Metazoa</taxon>
        <taxon>Spiralia</taxon>
        <taxon>Lophotrochozoa</taxon>
        <taxon>Platyhelminthes</taxon>
        <taxon>Trematoda</taxon>
        <taxon>Digenea</taxon>
        <taxon>Plagiorchiida</taxon>
        <taxon>Troglotremata</taxon>
        <taxon>Troglotrematidae</taxon>
        <taxon>Paragonimus</taxon>
    </lineage>
</organism>
<evidence type="ECO:0000313" key="3">
    <source>
        <dbReference type="Proteomes" id="UP000822476"/>
    </source>
</evidence>
<dbReference type="PRINTS" id="PR00081">
    <property type="entry name" value="GDHRDH"/>
</dbReference>
<dbReference type="EMBL" id="JTDE01006168">
    <property type="protein sequence ID" value="KAF7245298.1"/>
    <property type="molecule type" value="Genomic_DNA"/>
</dbReference>
<dbReference type="OrthoDB" id="1888931at2759"/>
<comment type="caution">
    <text evidence="2">The sequence shown here is derived from an EMBL/GenBank/DDBJ whole genome shotgun (WGS) entry which is preliminary data.</text>
</comment>
<dbReference type="Proteomes" id="UP000822476">
    <property type="component" value="Unassembled WGS sequence"/>
</dbReference>
<sequence length="328" mass="35253">MSIPRVVQFFRSRFAPVLINRALASTFGTKDNFEPNNSAMLRRGTFAGRTAFITGGGTGLGKRIAQMLCTLGASVFIVSRKEDILKATCEELRDCTGIKHSVGYFPADVRHPEAVQQALETCEKRFGLPDLIVNNAAGNFICPTEKLSPNAFGTVVDIVLKGTANVTLQTAKALIAVGKGGTYLAISAVYAQTGSAFVVPSAAAKAGVEAMTKSLAAEWGRFGLRFNAIAPGPIHTEGASSRLDPTGQLKAKLSSRIPAKRLGTTQELANLAMYLLSDYSSWMNGEIVRFDGGELPAISGEFNALLDLFTSEDWDIVERLVRDQQRSK</sequence>
<dbReference type="Gene3D" id="3.40.50.720">
    <property type="entry name" value="NAD(P)-binding Rossmann-like Domain"/>
    <property type="match status" value="1"/>
</dbReference>
<gene>
    <name evidence="2" type="ORF">EG68_09802</name>
</gene>
<dbReference type="GO" id="GO:0006635">
    <property type="term" value="P:fatty acid beta-oxidation"/>
    <property type="evidence" value="ECO:0007669"/>
    <property type="project" value="TreeGrafter"/>
</dbReference>
<dbReference type="GO" id="GO:0005739">
    <property type="term" value="C:mitochondrion"/>
    <property type="evidence" value="ECO:0007669"/>
    <property type="project" value="TreeGrafter"/>
</dbReference>
<keyword evidence="3" id="KW-1185">Reference proteome</keyword>
<name>A0A8S9YNZ8_9TREM</name>
<dbReference type="PANTHER" id="PTHR43658">
    <property type="entry name" value="SHORT-CHAIN DEHYDROGENASE/REDUCTASE"/>
    <property type="match status" value="1"/>
</dbReference>
<evidence type="ECO:0000256" key="1">
    <source>
        <dbReference type="ARBA" id="ARBA00023002"/>
    </source>
</evidence>
<dbReference type="CDD" id="cd05369">
    <property type="entry name" value="TER_DECR_SDR_a"/>
    <property type="match status" value="1"/>
</dbReference>
<keyword evidence="1" id="KW-0560">Oxidoreductase</keyword>